<comment type="similarity">
    <text evidence="1">Belongs to the mTERF family.</text>
</comment>
<protein>
    <recommendedName>
        <fullName evidence="5">Transcription termination factor 3, mitochondrial</fullName>
    </recommendedName>
</protein>
<keyword evidence="4" id="KW-1185">Reference proteome</keyword>
<dbReference type="Gene3D" id="1.25.70.10">
    <property type="entry name" value="Transcription termination factor 3, mitochondrial"/>
    <property type="match status" value="1"/>
</dbReference>
<reference evidence="3 4" key="1">
    <citation type="submission" date="2022-12" db="EMBL/GenBank/DDBJ databases">
        <title>Chromosome-level genome assembly of true bugs.</title>
        <authorList>
            <person name="Ma L."/>
            <person name="Li H."/>
        </authorList>
    </citation>
    <scope>NUCLEOTIDE SEQUENCE [LARGE SCALE GENOMIC DNA]</scope>
    <source>
        <strain evidence="3">Lab_2022b</strain>
    </source>
</reference>
<dbReference type="GO" id="GO:0003676">
    <property type="term" value="F:nucleic acid binding"/>
    <property type="evidence" value="ECO:0007669"/>
    <property type="project" value="InterPro"/>
</dbReference>
<dbReference type="GO" id="GO:0005739">
    <property type="term" value="C:mitochondrion"/>
    <property type="evidence" value="ECO:0007669"/>
    <property type="project" value="TreeGrafter"/>
</dbReference>
<dbReference type="InterPro" id="IPR038538">
    <property type="entry name" value="MTERF_sf"/>
</dbReference>
<dbReference type="SMART" id="SM00733">
    <property type="entry name" value="Mterf"/>
    <property type="match status" value="5"/>
</dbReference>
<proteinExistence type="inferred from homology"/>
<dbReference type="GO" id="GO:0006390">
    <property type="term" value="P:mitochondrial transcription"/>
    <property type="evidence" value="ECO:0007669"/>
    <property type="project" value="TreeGrafter"/>
</dbReference>
<organism evidence="3 4">
    <name type="scientific">Rhynocoris fuscipes</name>
    <dbReference type="NCBI Taxonomy" id="488301"/>
    <lineage>
        <taxon>Eukaryota</taxon>
        <taxon>Metazoa</taxon>
        <taxon>Ecdysozoa</taxon>
        <taxon>Arthropoda</taxon>
        <taxon>Hexapoda</taxon>
        <taxon>Insecta</taxon>
        <taxon>Pterygota</taxon>
        <taxon>Neoptera</taxon>
        <taxon>Paraneoptera</taxon>
        <taxon>Hemiptera</taxon>
        <taxon>Heteroptera</taxon>
        <taxon>Panheteroptera</taxon>
        <taxon>Cimicomorpha</taxon>
        <taxon>Reduviidae</taxon>
        <taxon>Harpactorinae</taxon>
        <taxon>Harpactorini</taxon>
        <taxon>Rhynocoris</taxon>
    </lineage>
</organism>
<dbReference type="AlphaFoldDB" id="A0AAW1D4K9"/>
<dbReference type="Pfam" id="PF02536">
    <property type="entry name" value="mTERF"/>
    <property type="match status" value="1"/>
</dbReference>
<dbReference type="InterPro" id="IPR003690">
    <property type="entry name" value="MTERF"/>
</dbReference>
<dbReference type="GO" id="GO:0061668">
    <property type="term" value="P:mitochondrial ribosome assembly"/>
    <property type="evidence" value="ECO:0007669"/>
    <property type="project" value="TreeGrafter"/>
</dbReference>
<dbReference type="Proteomes" id="UP001461498">
    <property type="component" value="Unassembled WGS sequence"/>
</dbReference>
<evidence type="ECO:0000313" key="3">
    <source>
        <dbReference type="EMBL" id="KAK9503832.1"/>
    </source>
</evidence>
<accession>A0AAW1D4K9</accession>
<dbReference type="PANTHER" id="PTHR13068">
    <property type="entry name" value="CGI-12 PROTEIN-RELATED"/>
    <property type="match status" value="1"/>
</dbReference>
<comment type="caution">
    <text evidence="3">The sequence shown here is derived from an EMBL/GenBank/DDBJ whole genome shotgun (WGS) entry which is preliminary data.</text>
</comment>
<evidence type="ECO:0000313" key="4">
    <source>
        <dbReference type="Proteomes" id="UP001461498"/>
    </source>
</evidence>
<sequence>MSGNFILKLTFVRCIRYINHATSSYCTQTVSTSNLPATIPINQTKETGSPLDICKEDVSDYAPFLAPTYNIAAYVNKSPSLQQFIKLGVDLHRIEKKGLIELLLKNDFERDVKKYIKFLYNVGVPPEEYGHFFTENLEILKEDLDNLIIRTQYLLSKKFTNQDIVRIISKNPKWISHRADDIDSRLGFFQDNFHLTGDEVRYVVVKMPKLITYRLRHVEENHFTIKEEMGFKTNEIKKILLGKPKIFVLNRNLLTQRLDFIINSMKIPHEVISLQPGVVTSRLERIKQRHNFLVLMNKAQYDCNQPVYISLHDLVRGNDAEFCEKVAGTSVLTYNAFLKTL</sequence>
<name>A0AAW1D4K9_9HEMI</name>
<dbReference type="EMBL" id="JAPXFL010000007">
    <property type="protein sequence ID" value="KAK9503832.1"/>
    <property type="molecule type" value="Genomic_DNA"/>
</dbReference>
<keyword evidence="2" id="KW-0809">Transit peptide</keyword>
<evidence type="ECO:0008006" key="5">
    <source>
        <dbReference type="Google" id="ProtNLM"/>
    </source>
</evidence>
<evidence type="ECO:0000256" key="2">
    <source>
        <dbReference type="ARBA" id="ARBA00022946"/>
    </source>
</evidence>
<dbReference type="PANTHER" id="PTHR13068:SF112">
    <property type="entry name" value="TRANSCRIPTION TERMINATION FACTOR 3, MITOCHONDRIAL"/>
    <property type="match status" value="1"/>
</dbReference>
<gene>
    <name evidence="3" type="ORF">O3M35_010306</name>
</gene>
<evidence type="ECO:0000256" key="1">
    <source>
        <dbReference type="ARBA" id="ARBA00007692"/>
    </source>
</evidence>